<feature type="region of interest" description="Disordered" evidence="3">
    <location>
        <begin position="1"/>
        <end position="328"/>
    </location>
</feature>
<name>A0A8H3FH31_9LECA</name>
<dbReference type="SMART" id="SM00369">
    <property type="entry name" value="LRR_TYP"/>
    <property type="match status" value="7"/>
</dbReference>
<feature type="compositionally biased region" description="Polar residues" evidence="3">
    <location>
        <begin position="541"/>
        <end position="551"/>
    </location>
</feature>
<dbReference type="InterPro" id="IPR001611">
    <property type="entry name" value="Leu-rich_rpt"/>
</dbReference>
<dbReference type="GO" id="GO:0031028">
    <property type="term" value="P:septation initiation signaling"/>
    <property type="evidence" value="ECO:0007669"/>
    <property type="project" value="TreeGrafter"/>
</dbReference>
<dbReference type="PROSITE" id="PS51450">
    <property type="entry name" value="LRR"/>
    <property type="match status" value="2"/>
</dbReference>
<feature type="region of interest" description="Disordered" evidence="3">
    <location>
        <begin position="757"/>
        <end position="795"/>
    </location>
</feature>
<feature type="region of interest" description="Disordered" evidence="3">
    <location>
        <begin position="1054"/>
        <end position="1073"/>
    </location>
</feature>
<feature type="compositionally biased region" description="Polar residues" evidence="3">
    <location>
        <begin position="302"/>
        <end position="314"/>
    </location>
</feature>
<keyword evidence="2" id="KW-0677">Repeat</keyword>
<feature type="compositionally biased region" description="Polar residues" evidence="3">
    <location>
        <begin position="561"/>
        <end position="580"/>
    </location>
</feature>
<feature type="compositionally biased region" description="Polar residues" evidence="3">
    <location>
        <begin position="117"/>
        <end position="133"/>
    </location>
</feature>
<comment type="caution">
    <text evidence="4">The sequence shown here is derived from an EMBL/GenBank/DDBJ whole genome shotgun (WGS) entry which is preliminary data.</text>
</comment>
<dbReference type="Proteomes" id="UP000664534">
    <property type="component" value="Unassembled WGS sequence"/>
</dbReference>
<feature type="compositionally biased region" description="Low complexity" evidence="3">
    <location>
        <begin position="471"/>
        <end position="483"/>
    </location>
</feature>
<dbReference type="InterPro" id="IPR032675">
    <property type="entry name" value="LRR_dom_sf"/>
</dbReference>
<feature type="compositionally biased region" description="Polar residues" evidence="3">
    <location>
        <begin position="845"/>
        <end position="858"/>
    </location>
</feature>
<keyword evidence="5" id="KW-1185">Reference proteome</keyword>
<feature type="region of interest" description="Disordered" evidence="3">
    <location>
        <begin position="533"/>
        <end position="741"/>
    </location>
</feature>
<evidence type="ECO:0000313" key="5">
    <source>
        <dbReference type="Proteomes" id="UP000664534"/>
    </source>
</evidence>
<feature type="region of interest" description="Disordered" evidence="3">
    <location>
        <begin position="1259"/>
        <end position="1300"/>
    </location>
</feature>
<feature type="compositionally biased region" description="Polar residues" evidence="3">
    <location>
        <begin position="769"/>
        <end position="794"/>
    </location>
</feature>
<sequence length="1899" mass="210141">MDQWLDSLSEDWVSQPASPRSPSSKQTSVLKDASSPNSNGSQSRIPRYKPRSASNLSIADGKEDGISSSLRRANSNEAALMEKTSSNLNASRQVPNGQVKSQGPGTASRKALRRHVSTGSTPMVQQDTVQTKPQPSPAKNVDGQATPEWKRRILKENLGKGDLFSPIGLESVFKPPTIDSKRKTKPAMGKKPPKIEDFPSSPPPYPELARQSPNTPDGDPNKPTLTLSPRSEVSEKESCKCMAPQEIELPPTIGKGAESLSGANTTPSGPIPSSDAVGGPSNVLPTAPTPPQLGAYDRPSLRSASNGASHSRFSSVPDKARDENISPFYVSRHNTTDGRVEYAAIDMSMRRLRSQMDKLRIQQHNIPSSRSSDHEIDYADSRLSDRHPFLGQLDEITSQSLPDDLSMGTDAYAANGGFVSIHRGGYSNDGSFQRRPLSPSLLQDLDGPSMKSQTSITHAMVPSPRLPEMFSQTKSSTPSSQPRTPKHQKNDSAGSYERPRSSGSPLKLFDKYDTFTNDRLVRRMSKFEETLQRDLHEDSSAESVNARSTPSLGPKRRLQRSQHQQNNNVENSRRISSFGNSDLDAHEFPAYEMPGSPSKDVDHPDLTQSDLGNFSFERVSLDRSTGGTASNSRKYKTRRKDVGDRQAQLRANSPREARAKSAKERHHSFELGEHNVLQTRTGKRLPYSPAKDPAPKRRRTLRSSEQMEQDISQLRQQLDAKKNSVSKTGRKRKDALYNTDKQVADPRVIAMRQIRQPRLPASSPVSSPAQQTISRSSGLLPQRSQVPEHNQDANSVIDPPTQIVAGALATVALNTVQDITYGSRKASVTTADFFNEAQQIMQLIRNQGQSRSSHTTVAGSEVGQPTIAEESVVEDSTKDEFSRPPSREGASPPRLKIPAQTDARVISHLRKFEDQETLGLALSSSLKILEIGDARKTSESSPPEHRKDDPHSGTESDPPNIRIRKSHLQSQKRKHSSSTHDLSALGSERRIQSKDSQSTSGPATSRSDPTGSSHSSTNRLVIAPQTVAHLLSDQMAGMVFDRQRQLWIKRKGSANADNEANHDRTVSDGTEEDFFGDIPDLSVDEMEELKRVKESISSVQSSGSALDNISSHDQATTDEATAKVADISNAVGDTRPRTADGKIIEAVEDSSAPSKCSHFAWSGPQPGTRATSWDEEALPPKEAPRVVPASPNDQHEAEVEHEISILEGRESRIPTHQSSTHRQARVVTVAFSSPLVERRELAHENDDDDLDPWEEHSEMNLEESPIRQDHHRPSWSGSRRTSFGVLHKSGRPSGSRRMSFSNQSYHARPMSRLDEHDELSIVQYSSKGHPVTLEVAVSTPLPVSRSLMVPPTTGNQSSASFHLSPLPDFTVHQIDKALDSDLGQLTRRPKQFRTHQVDNRLSLAAQDLVKNLTDLEPYEPYWDYIRSVDLHDRDLRTLHMLDEFCGGIEELDVSNNQIGELNGIPSTVRRLNIGGNCLSDLAAWNSLYNLQYMDVSGNNLQSVKGFHSLVHLRALKADHNEIRSLNGLEDLDGLISLSLRGNKLRVVDLNTFNLQRLVDLDLRDNELVQASNLDRLTSLKACDLSYNDLETLDIFRSDPLSTLETLNVSNNCLSFLEVAAMPKLKNLKIDKNTVAQIEDLGCLKQLETLSWRDQALEPASSLSSIQYNDCYEVQNLYLSGNHLSDFAPSTPFLNLHHLELASTGLQSFPPDFGLQCPNVRILNANYNAIHDLRPLLGIVKLGKLFLAGNRVSRLRRTAAVLDRVGNGLLEVDLRNNPLTVGFYTPQEIAREEKRVVPHGRNSKVSDDEPALDLQNTAAYLLPAGDKIADNLSRKRLDEDTKLRRRVYEMLVINGCKALERLDGLEVEREMVGKRDSIWERLIDLGVLKVKRGDGEKEHA</sequence>
<keyword evidence="1" id="KW-0433">Leucine-rich repeat</keyword>
<dbReference type="OrthoDB" id="7451790at2759"/>
<feature type="compositionally biased region" description="Polar residues" evidence="3">
    <location>
        <begin position="994"/>
        <end position="1019"/>
    </location>
</feature>
<dbReference type="PANTHER" id="PTHR47566:SF1">
    <property type="entry name" value="PROTEIN NUD1"/>
    <property type="match status" value="1"/>
</dbReference>
<evidence type="ECO:0000256" key="1">
    <source>
        <dbReference type="ARBA" id="ARBA00022614"/>
    </source>
</evidence>
<organism evidence="4 5">
    <name type="scientific">Imshaugia aleurites</name>
    <dbReference type="NCBI Taxonomy" id="172621"/>
    <lineage>
        <taxon>Eukaryota</taxon>
        <taxon>Fungi</taxon>
        <taxon>Dikarya</taxon>
        <taxon>Ascomycota</taxon>
        <taxon>Pezizomycotina</taxon>
        <taxon>Lecanoromycetes</taxon>
        <taxon>OSLEUM clade</taxon>
        <taxon>Lecanoromycetidae</taxon>
        <taxon>Lecanorales</taxon>
        <taxon>Lecanorineae</taxon>
        <taxon>Parmeliaceae</taxon>
        <taxon>Imshaugia</taxon>
    </lineage>
</organism>
<dbReference type="InterPro" id="IPR052574">
    <property type="entry name" value="CDIRP"/>
</dbReference>
<feature type="compositionally biased region" description="Low complexity" evidence="3">
    <location>
        <begin position="757"/>
        <end position="768"/>
    </location>
</feature>
<protein>
    <submittedName>
        <fullName evidence="4">Uncharacterized protein</fullName>
    </submittedName>
</protein>
<feature type="compositionally biased region" description="Basic and acidic residues" evidence="3">
    <location>
        <begin position="933"/>
        <end position="954"/>
    </location>
</feature>
<feature type="region of interest" description="Disordered" evidence="3">
    <location>
        <begin position="933"/>
        <end position="1019"/>
    </location>
</feature>
<proteinExistence type="predicted"/>
<evidence type="ECO:0000256" key="2">
    <source>
        <dbReference type="ARBA" id="ARBA00022737"/>
    </source>
</evidence>
<dbReference type="EMBL" id="CAJPDT010000041">
    <property type="protein sequence ID" value="CAF9925841.1"/>
    <property type="molecule type" value="Genomic_DNA"/>
</dbReference>
<gene>
    <name evidence="4" type="ORF">IMSHALPRED_006795</name>
</gene>
<feature type="region of interest" description="Disordered" evidence="3">
    <location>
        <begin position="430"/>
        <end position="509"/>
    </location>
</feature>
<feature type="compositionally biased region" description="Polar residues" evidence="3">
    <location>
        <begin position="622"/>
        <end position="632"/>
    </location>
</feature>
<evidence type="ECO:0000256" key="3">
    <source>
        <dbReference type="SAM" id="MobiDB-lite"/>
    </source>
</evidence>
<feature type="compositionally biased region" description="Basic and acidic residues" evidence="3">
    <location>
        <begin position="653"/>
        <end position="673"/>
    </location>
</feature>
<dbReference type="PANTHER" id="PTHR47566">
    <property type="match status" value="1"/>
</dbReference>
<accession>A0A8H3FH31</accession>
<feature type="compositionally biased region" description="Polar residues" evidence="3">
    <location>
        <begin position="66"/>
        <end position="105"/>
    </location>
</feature>
<dbReference type="GO" id="GO:1902412">
    <property type="term" value="P:regulation of mitotic cytokinesis"/>
    <property type="evidence" value="ECO:0007669"/>
    <property type="project" value="TreeGrafter"/>
</dbReference>
<feature type="region of interest" description="Disordered" evidence="3">
    <location>
        <begin position="1154"/>
        <end position="1173"/>
    </location>
</feature>
<dbReference type="Gene3D" id="3.80.10.10">
    <property type="entry name" value="Ribonuclease Inhibitor"/>
    <property type="match status" value="2"/>
</dbReference>
<dbReference type="InterPro" id="IPR003591">
    <property type="entry name" value="Leu-rich_rpt_typical-subtyp"/>
</dbReference>
<feature type="compositionally biased region" description="Basic and acidic residues" evidence="3">
    <location>
        <begin position="148"/>
        <end position="159"/>
    </location>
</feature>
<reference evidence="4" key="1">
    <citation type="submission" date="2021-03" db="EMBL/GenBank/DDBJ databases">
        <authorList>
            <person name="Tagirdzhanova G."/>
        </authorList>
    </citation>
    <scope>NUCLEOTIDE SEQUENCE</scope>
</reference>
<feature type="compositionally biased region" description="Polar residues" evidence="3">
    <location>
        <begin position="703"/>
        <end position="716"/>
    </location>
</feature>
<feature type="compositionally biased region" description="Basic and acidic residues" evidence="3">
    <location>
        <begin position="1259"/>
        <end position="1272"/>
    </location>
</feature>
<feature type="region of interest" description="Disordered" evidence="3">
    <location>
        <begin position="845"/>
        <end position="899"/>
    </location>
</feature>
<feature type="compositionally biased region" description="Basic and acidic residues" evidence="3">
    <location>
        <begin position="875"/>
        <end position="886"/>
    </location>
</feature>
<dbReference type="SUPFAM" id="SSF52058">
    <property type="entry name" value="L domain-like"/>
    <property type="match status" value="1"/>
</dbReference>
<evidence type="ECO:0000313" key="4">
    <source>
        <dbReference type="EMBL" id="CAF9925841.1"/>
    </source>
</evidence>
<dbReference type="SMART" id="SM00365">
    <property type="entry name" value="LRR_SD22"/>
    <property type="match status" value="4"/>
</dbReference>
<feature type="compositionally biased region" description="Polar residues" evidence="3">
    <location>
        <begin position="15"/>
        <end position="44"/>
    </location>
</feature>
<dbReference type="GO" id="GO:0035591">
    <property type="term" value="F:signaling adaptor activity"/>
    <property type="evidence" value="ECO:0007669"/>
    <property type="project" value="TreeGrafter"/>
</dbReference>
<feature type="compositionally biased region" description="Basic residues" evidence="3">
    <location>
        <begin position="962"/>
        <end position="977"/>
    </location>
</feature>
<dbReference type="GO" id="GO:0061499">
    <property type="term" value="C:outer plaque of mitotic spindle pole body"/>
    <property type="evidence" value="ECO:0007669"/>
    <property type="project" value="TreeGrafter"/>
</dbReference>